<feature type="domain" description="Thioredoxin" evidence="2">
    <location>
        <begin position="24"/>
        <end position="157"/>
    </location>
</feature>
<dbReference type="PROSITE" id="PS51352">
    <property type="entry name" value="THIOREDOXIN_2"/>
    <property type="match status" value="1"/>
</dbReference>
<dbReference type="GO" id="GO:0016491">
    <property type="term" value="F:oxidoreductase activity"/>
    <property type="evidence" value="ECO:0007669"/>
    <property type="project" value="InterPro"/>
</dbReference>
<dbReference type="InterPro" id="IPR050553">
    <property type="entry name" value="Thioredoxin_ResA/DsbE_sf"/>
</dbReference>
<evidence type="ECO:0000313" key="4">
    <source>
        <dbReference type="Proteomes" id="UP000178602"/>
    </source>
</evidence>
<feature type="chain" id="PRO_5009514487" description="Thioredoxin domain-containing protein" evidence="1">
    <location>
        <begin position="20"/>
        <end position="157"/>
    </location>
</feature>
<dbReference type="PANTHER" id="PTHR42852:SF17">
    <property type="entry name" value="THIOREDOXIN-LIKE PROTEIN HI_1115"/>
    <property type="match status" value="1"/>
</dbReference>
<evidence type="ECO:0000259" key="2">
    <source>
        <dbReference type="PROSITE" id="PS51352"/>
    </source>
</evidence>
<protein>
    <recommendedName>
        <fullName evidence="2">Thioredoxin domain-containing protein</fullName>
    </recommendedName>
</protein>
<name>A0A1F4T5V6_UNCSA</name>
<keyword evidence="1" id="KW-0732">Signal</keyword>
<comment type="caution">
    <text evidence="3">The sequence shown here is derived from an EMBL/GenBank/DDBJ whole genome shotgun (WGS) entry which is preliminary data.</text>
</comment>
<dbReference type="Gene3D" id="3.40.30.10">
    <property type="entry name" value="Glutaredoxin"/>
    <property type="match status" value="1"/>
</dbReference>
<dbReference type="PANTHER" id="PTHR42852">
    <property type="entry name" value="THIOL:DISULFIDE INTERCHANGE PROTEIN DSBE"/>
    <property type="match status" value="1"/>
</dbReference>
<dbReference type="InterPro" id="IPR036249">
    <property type="entry name" value="Thioredoxin-like_sf"/>
</dbReference>
<dbReference type="Proteomes" id="UP000178602">
    <property type="component" value="Unassembled WGS sequence"/>
</dbReference>
<dbReference type="Pfam" id="PF00578">
    <property type="entry name" value="AhpC-TSA"/>
    <property type="match status" value="1"/>
</dbReference>
<evidence type="ECO:0000313" key="3">
    <source>
        <dbReference type="EMBL" id="OGC28114.1"/>
    </source>
</evidence>
<sequence length="157" mass="17320">MKKAFVLFTAVLLFAGAAAADISSNIGLELPEIDLPSLDGKPASLQENKKTILVFFTSWSKASQNNLGFLQCLKENDQPVRIVGVSFDKKAKNVQEFASDNKISFPILIDKKLSLINKLKLLVIPTTFCVNSSGVIEKVFVDYDDNVKKAIAEWVKL</sequence>
<dbReference type="CDD" id="cd02966">
    <property type="entry name" value="TlpA_like_family"/>
    <property type="match status" value="1"/>
</dbReference>
<dbReference type="SUPFAM" id="SSF52833">
    <property type="entry name" value="Thioredoxin-like"/>
    <property type="match status" value="1"/>
</dbReference>
<dbReference type="AlphaFoldDB" id="A0A1F4T5V6"/>
<dbReference type="GO" id="GO:0016209">
    <property type="term" value="F:antioxidant activity"/>
    <property type="evidence" value="ECO:0007669"/>
    <property type="project" value="InterPro"/>
</dbReference>
<dbReference type="EMBL" id="MEUG01000001">
    <property type="protein sequence ID" value="OGC28114.1"/>
    <property type="molecule type" value="Genomic_DNA"/>
</dbReference>
<gene>
    <name evidence="3" type="ORF">A3K49_03870</name>
</gene>
<organism evidence="3 4">
    <name type="scientific">candidate division WOR-1 bacterium RIFOXYC12_FULL_54_18</name>
    <dbReference type="NCBI Taxonomy" id="1802584"/>
    <lineage>
        <taxon>Bacteria</taxon>
        <taxon>Bacillati</taxon>
        <taxon>Saganbacteria</taxon>
    </lineage>
</organism>
<feature type="signal peptide" evidence="1">
    <location>
        <begin position="1"/>
        <end position="19"/>
    </location>
</feature>
<accession>A0A1F4T5V6</accession>
<evidence type="ECO:0000256" key="1">
    <source>
        <dbReference type="SAM" id="SignalP"/>
    </source>
</evidence>
<dbReference type="InterPro" id="IPR000866">
    <property type="entry name" value="AhpC/TSA"/>
</dbReference>
<proteinExistence type="predicted"/>
<dbReference type="InterPro" id="IPR013766">
    <property type="entry name" value="Thioredoxin_domain"/>
</dbReference>
<reference evidence="3 4" key="1">
    <citation type="journal article" date="2016" name="Nat. Commun.">
        <title>Thousands of microbial genomes shed light on interconnected biogeochemical processes in an aquifer system.</title>
        <authorList>
            <person name="Anantharaman K."/>
            <person name="Brown C.T."/>
            <person name="Hug L.A."/>
            <person name="Sharon I."/>
            <person name="Castelle C.J."/>
            <person name="Probst A.J."/>
            <person name="Thomas B.C."/>
            <person name="Singh A."/>
            <person name="Wilkins M.J."/>
            <person name="Karaoz U."/>
            <person name="Brodie E.L."/>
            <person name="Williams K.H."/>
            <person name="Hubbard S.S."/>
            <person name="Banfield J.F."/>
        </authorList>
    </citation>
    <scope>NUCLEOTIDE SEQUENCE [LARGE SCALE GENOMIC DNA]</scope>
</reference>